<keyword evidence="13" id="KW-1185">Reference proteome</keyword>
<keyword evidence="3 7" id="KW-1015">Disulfide bond</keyword>
<accession>A0A7R8V3U3</accession>
<dbReference type="GO" id="GO:0006508">
    <property type="term" value="P:proteolysis"/>
    <property type="evidence" value="ECO:0007669"/>
    <property type="project" value="UniProtKB-KW"/>
</dbReference>
<dbReference type="OMA" id="KDYNCAY"/>
<evidence type="ECO:0000256" key="6">
    <source>
        <dbReference type="PIRSR" id="PIRSR601548-2"/>
    </source>
</evidence>
<proteinExistence type="inferred from homology"/>
<keyword evidence="4 5" id="KW-0325">Glycoprotein</keyword>
<dbReference type="Pfam" id="PF01401">
    <property type="entry name" value="Peptidase_M2"/>
    <property type="match status" value="1"/>
</dbReference>
<feature type="binding site" evidence="6">
    <location>
        <position position="214"/>
    </location>
    <ligand>
        <name>chloride</name>
        <dbReference type="ChEBI" id="CHEBI:17996"/>
        <label>1</label>
    </ligand>
</feature>
<dbReference type="GO" id="GO:0008237">
    <property type="term" value="F:metallopeptidase activity"/>
    <property type="evidence" value="ECO:0007669"/>
    <property type="project" value="UniProtKB-KW"/>
</dbReference>
<dbReference type="SUPFAM" id="SSF55486">
    <property type="entry name" value="Metalloproteases ('zincins'), catalytic domain"/>
    <property type="match status" value="1"/>
</dbReference>
<comment type="cofactor">
    <cofactor evidence="10">
        <name>Zn(2+)</name>
        <dbReference type="ChEBI" id="CHEBI:29105"/>
    </cofactor>
    <text evidence="10">Binds 1 zinc ion per subunit.</text>
</comment>
<keyword evidence="2 11" id="KW-0732">Signal</keyword>
<reference evidence="12 13" key="1">
    <citation type="submission" date="2020-11" db="EMBL/GenBank/DDBJ databases">
        <authorList>
            <person name="Wallbank WR R."/>
            <person name="Pardo Diaz C."/>
            <person name="Kozak K."/>
            <person name="Martin S."/>
            <person name="Jiggins C."/>
            <person name="Moest M."/>
            <person name="Warren A I."/>
            <person name="Generalovic N T."/>
            <person name="Byers J.R.P. K."/>
            <person name="Montejo-Kovacevich G."/>
            <person name="Yen C E."/>
        </authorList>
    </citation>
    <scope>NUCLEOTIDE SEQUENCE [LARGE SCALE GENOMIC DNA]</scope>
</reference>
<dbReference type="EMBL" id="LR899014">
    <property type="protein sequence ID" value="CAD7091964.1"/>
    <property type="molecule type" value="Genomic_DNA"/>
</dbReference>
<keyword evidence="10" id="KW-0479">Metal-binding</keyword>
<dbReference type="PANTHER" id="PTHR10514">
    <property type="entry name" value="ANGIOTENSIN-CONVERTING ENZYME"/>
    <property type="match status" value="1"/>
</dbReference>
<dbReference type="OrthoDB" id="10029630at2759"/>
<evidence type="ECO:0000256" key="2">
    <source>
        <dbReference type="ARBA" id="ARBA00022729"/>
    </source>
</evidence>
<dbReference type="GO" id="GO:0046872">
    <property type="term" value="F:metal ion binding"/>
    <property type="evidence" value="ECO:0007669"/>
    <property type="project" value="UniProtKB-KW"/>
</dbReference>
<feature type="disulfide bond" evidence="7">
    <location>
        <begin position="341"/>
        <end position="357"/>
    </location>
</feature>
<comment type="caution">
    <text evidence="9">Lacks conserved residue(s) required for the propagation of feature annotation.</text>
</comment>
<evidence type="ECO:0000256" key="7">
    <source>
        <dbReference type="PIRSR" id="PIRSR601548-4"/>
    </source>
</evidence>
<evidence type="ECO:0000256" key="1">
    <source>
        <dbReference type="ARBA" id="ARBA00008139"/>
    </source>
</evidence>
<comment type="similarity">
    <text evidence="1 9 10">Belongs to the peptidase M2 family.</text>
</comment>
<dbReference type="EC" id="3.4.-.-" evidence="10"/>
<evidence type="ECO:0000313" key="12">
    <source>
        <dbReference type="EMBL" id="CAD7091964.1"/>
    </source>
</evidence>
<evidence type="ECO:0000256" key="10">
    <source>
        <dbReference type="RuleBase" id="RU361144"/>
    </source>
</evidence>
<evidence type="ECO:0000256" key="11">
    <source>
        <dbReference type="SAM" id="SignalP"/>
    </source>
</evidence>
<feature type="glycosylation site" description="N-linked (GlcNAc...) asparagine; partial" evidence="5">
    <location>
        <position position="143"/>
    </location>
</feature>
<name>A0A7R8V3U3_HERIL</name>
<feature type="glycosylation site" description="N-linked (GlcNAc...) asparagine" evidence="8">
    <location>
        <position position="143"/>
    </location>
</feature>
<evidence type="ECO:0000256" key="9">
    <source>
        <dbReference type="PROSITE-ProRule" id="PRU01355"/>
    </source>
</evidence>
<dbReference type="InParanoid" id="A0A7R8V3U3"/>
<feature type="chain" id="PRO_5031359708" description="Angiotensin-converting enzyme" evidence="11">
    <location>
        <begin position="21"/>
        <end position="621"/>
    </location>
</feature>
<feature type="disulfide bond" evidence="9">
    <location>
        <begin position="139"/>
        <end position="147"/>
    </location>
</feature>
<evidence type="ECO:0000256" key="4">
    <source>
        <dbReference type="ARBA" id="ARBA00023180"/>
    </source>
</evidence>
<dbReference type="GO" id="GO:0008241">
    <property type="term" value="F:peptidyl-dipeptidase activity"/>
    <property type="evidence" value="ECO:0007669"/>
    <property type="project" value="InterPro"/>
</dbReference>
<dbReference type="PANTHER" id="PTHR10514:SF27">
    <property type="entry name" value="ANGIOTENSIN-CONVERTING ENZYME"/>
    <property type="match status" value="1"/>
</dbReference>
<feature type="glycosylation site" description="N-linked (GlcNAc...) asparagine" evidence="8">
    <location>
        <position position="93"/>
    </location>
</feature>
<protein>
    <recommendedName>
        <fullName evidence="10">Angiotensin-converting enzyme</fullName>
        <ecNumber evidence="10">3.4.-.-</ecNumber>
    </recommendedName>
</protein>
<keyword evidence="10" id="KW-0645">Protease</keyword>
<feature type="disulfide bond" evidence="7 9">
    <location>
        <begin position="527"/>
        <end position="545"/>
    </location>
</feature>
<evidence type="ECO:0000313" key="13">
    <source>
        <dbReference type="Proteomes" id="UP000594454"/>
    </source>
</evidence>
<evidence type="ECO:0000256" key="3">
    <source>
        <dbReference type="ARBA" id="ARBA00023157"/>
    </source>
</evidence>
<keyword evidence="10" id="KW-0121">Carboxypeptidase</keyword>
<keyword evidence="10" id="KW-0378">Hydrolase</keyword>
<evidence type="ECO:0000256" key="5">
    <source>
        <dbReference type="PIRSR" id="PIRSR601548-10"/>
    </source>
</evidence>
<evidence type="ECO:0000256" key="8">
    <source>
        <dbReference type="PIRSR" id="PIRSR601548-5"/>
    </source>
</evidence>
<organism evidence="12 13">
    <name type="scientific">Hermetia illucens</name>
    <name type="common">Black soldier fly</name>
    <dbReference type="NCBI Taxonomy" id="343691"/>
    <lineage>
        <taxon>Eukaryota</taxon>
        <taxon>Metazoa</taxon>
        <taxon>Ecdysozoa</taxon>
        <taxon>Arthropoda</taxon>
        <taxon>Hexapoda</taxon>
        <taxon>Insecta</taxon>
        <taxon>Pterygota</taxon>
        <taxon>Neoptera</taxon>
        <taxon>Endopterygota</taxon>
        <taxon>Diptera</taxon>
        <taxon>Brachycera</taxon>
        <taxon>Stratiomyomorpha</taxon>
        <taxon>Stratiomyidae</taxon>
        <taxon>Hermetiinae</taxon>
        <taxon>Hermetia</taxon>
    </lineage>
</organism>
<feature type="glycosylation site" description="N-linked (GlcNAc...) (complex) asparagine" evidence="5">
    <location>
        <position position="77"/>
    </location>
</feature>
<feature type="signal peptide" evidence="11">
    <location>
        <begin position="1"/>
        <end position="20"/>
    </location>
</feature>
<dbReference type="PRINTS" id="PR00791">
    <property type="entry name" value="PEPDIPTASEA"/>
</dbReference>
<dbReference type="GO" id="GO:0016020">
    <property type="term" value="C:membrane"/>
    <property type="evidence" value="ECO:0007669"/>
    <property type="project" value="InterPro"/>
</dbReference>
<keyword evidence="10" id="KW-0482">Metalloprotease</keyword>
<dbReference type="Proteomes" id="UP000594454">
    <property type="component" value="Chromosome 6"/>
</dbReference>
<keyword evidence="10" id="KW-0862">Zinc</keyword>
<dbReference type="InterPro" id="IPR001548">
    <property type="entry name" value="Peptidase_M2"/>
</dbReference>
<dbReference type="CDD" id="cd06461">
    <property type="entry name" value="M2_ACE"/>
    <property type="match status" value="1"/>
</dbReference>
<sequence length="621" mass="72709">MWTVGALVLVLISSIPKCSTEEINYESLASSLIFSKQDDYTSLLRQVQNFTWNFDTSRKIYTRNYGDDTNPVSKLRNLTVTLCQELKSIPHENITQPRLRRQVKLLSDLQINGLEENDYHRAQDLLRGLANLVKTAKVCSYRNQTDCSLSYLPHINDCIIRTKTSSEMEYYWIEWRQAIKSRSRRFLEEYIELYRKAALLNGHITPSRTWYLYYEDDLLSELTEVMEELKPLYTEFHAYVRHHLRHEYGEEKISDDGPIPEHFIEQVLLHAWRQHSAIDTPYPEKHLPNVKESMNRLRYNIQKVILVAEDFYVSLGFEELSSTFWTEHMLKIPEDADDHDCKSKVYDLYPEVGLRYCTKIDFRKLMQMHGTMATVFYNLQKNSLPIGVDREAFPGFGNIIGEAVILSASTPRHLENVGLIENYSVDKELNLNRLFRLGTHTLLSIPMYFVNEKFWVDALDHRIRAEDYNCEYWKIKQEYAGVEPPEKRTEQTLDPGYRFYLGLDDARSSTIKLLSELMGYQIYKGLCLKTGQYIPGDPNYPLHNCDFYKERQAGDILKKIMSSGATKSWRELLEMATGETKLSAKPILEFYEPLYTWLKDFNANNDINVGWDITEKCEKDG</sequence>
<gene>
    <name evidence="12" type="ORF">HERILL_LOCUS14360</name>
</gene>
<dbReference type="PROSITE" id="PS52011">
    <property type="entry name" value="PEPTIDASE_M2"/>
    <property type="match status" value="1"/>
</dbReference>
<dbReference type="GO" id="GO:0004180">
    <property type="term" value="F:carboxypeptidase activity"/>
    <property type="evidence" value="ECO:0007669"/>
    <property type="project" value="UniProtKB-KW"/>
</dbReference>
<dbReference type="AlphaFoldDB" id="A0A7R8V3U3"/>